<evidence type="ECO:0000313" key="3">
    <source>
        <dbReference type="EMBL" id="SDF78848.1"/>
    </source>
</evidence>
<dbReference type="AlphaFoldDB" id="A0A1G7NXN8"/>
<evidence type="ECO:0000259" key="2">
    <source>
        <dbReference type="Pfam" id="PF03795"/>
    </source>
</evidence>
<organism evidence="3 4">
    <name type="scientific">Mucilaginibacter gossypii</name>
    <dbReference type="NCBI Taxonomy" id="551996"/>
    <lineage>
        <taxon>Bacteria</taxon>
        <taxon>Pseudomonadati</taxon>
        <taxon>Bacteroidota</taxon>
        <taxon>Sphingobacteriia</taxon>
        <taxon>Sphingobacteriales</taxon>
        <taxon>Sphingobacteriaceae</taxon>
        <taxon>Mucilaginibacter</taxon>
    </lineage>
</organism>
<dbReference type="PANTHER" id="PTHR35174">
    <property type="entry name" value="BLL7171 PROTEIN-RELATED"/>
    <property type="match status" value="1"/>
</dbReference>
<feature type="domain" description="YCII-related" evidence="2">
    <location>
        <begin position="6"/>
        <end position="114"/>
    </location>
</feature>
<dbReference type="InterPro" id="IPR005545">
    <property type="entry name" value="YCII"/>
</dbReference>
<proteinExistence type="inferred from homology"/>
<dbReference type="RefSeq" id="WP_091162621.1">
    <property type="nucleotide sequence ID" value="NZ_CP071878.2"/>
</dbReference>
<name>A0A1G7NXN8_9SPHI</name>
<protein>
    <submittedName>
        <fullName evidence="3">Uncharacterized conserved protein</fullName>
    </submittedName>
</protein>
<dbReference type="Pfam" id="PF03795">
    <property type="entry name" value="YCII"/>
    <property type="match status" value="1"/>
</dbReference>
<gene>
    <name evidence="3" type="ORF">SAMN05192573_101389</name>
</gene>
<dbReference type="EMBL" id="FNCG01000001">
    <property type="protein sequence ID" value="SDF78848.1"/>
    <property type="molecule type" value="Genomic_DNA"/>
</dbReference>
<dbReference type="SUPFAM" id="SSF54909">
    <property type="entry name" value="Dimeric alpha+beta barrel"/>
    <property type="match status" value="1"/>
</dbReference>
<dbReference type="Proteomes" id="UP000199705">
    <property type="component" value="Unassembled WGS sequence"/>
</dbReference>
<sequence length="116" mass="12598">MNEFLLIFRRDAEATAAQRSPEQMQTMMNYWREWIGGIAAQNKLVAVGNRLDTSGSVVKPDNVVTDGPYVEVKEAIGGYSIIKASSLEEAAELSKGCPILSVGGSVEVRPIIPMEV</sequence>
<comment type="similarity">
    <text evidence="1">Belongs to the YciI family.</text>
</comment>
<keyword evidence="4" id="KW-1185">Reference proteome</keyword>
<evidence type="ECO:0000256" key="1">
    <source>
        <dbReference type="ARBA" id="ARBA00007689"/>
    </source>
</evidence>
<dbReference type="Gene3D" id="3.30.70.1060">
    <property type="entry name" value="Dimeric alpha+beta barrel"/>
    <property type="match status" value="1"/>
</dbReference>
<accession>A0A1G7NXN8</accession>
<reference evidence="4" key="1">
    <citation type="submission" date="2016-10" db="EMBL/GenBank/DDBJ databases">
        <authorList>
            <person name="Varghese N."/>
            <person name="Submissions S."/>
        </authorList>
    </citation>
    <scope>NUCLEOTIDE SEQUENCE [LARGE SCALE GENOMIC DNA]</scope>
    <source>
        <strain evidence="4">Gh-67</strain>
    </source>
</reference>
<dbReference type="STRING" id="551996.SAMN05192573_101389"/>
<dbReference type="InterPro" id="IPR011008">
    <property type="entry name" value="Dimeric_a/b-barrel"/>
</dbReference>
<evidence type="ECO:0000313" key="4">
    <source>
        <dbReference type="Proteomes" id="UP000199705"/>
    </source>
</evidence>